<accession>A0A516GY09</accession>
<keyword evidence="2" id="KW-0413">Isomerase</keyword>
<dbReference type="Pfam" id="PF00378">
    <property type="entry name" value="ECH_1"/>
    <property type="match status" value="1"/>
</dbReference>
<dbReference type="EMBL" id="CP041636">
    <property type="protein sequence ID" value="QDO96382.1"/>
    <property type="molecule type" value="Genomic_DNA"/>
</dbReference>
<dbReference type="SUPFAM" id="SSF52096">
    <property type="entry name" value="ClpP/crotonase"/>
    <property type="match status" value="1"/>
</dbReference>
<sequence length="268" mass="28526">MGGSNVMHFESITCVVEAGLAQLTLNQPERGNPIDGTFAREFREVAVHLSNRRDVRAVLLTAKGRFFSVGGDIKAFINDRSALPDIVKAWTADLHSGLSRFQRMNAPVVTAVHGDVAGGSVSLVAFSDIVLAAETAKFTAAFPMIGFNADSGSTLSLSARMGYSRAKKFLLLAETLTAHQAEAAGLVDTVTDANSVLDQAKEIAIRLANGPTQAYGAIKRTMLSARILGLESQMEEEAQALAQISATDDAWEGLTAFAARRKPAFKGQ</sequence>
<protein>
    <submittedName>
        <fullName evidence="2">Enoyl-CoA hydratase/isomerase family protein</fullName>
    </submittedName>
</protein>
<proteinExistence type="inferred from homology"/>
<organism evidence="2 3">
    <name type="scientific">Ferrovibrio terrae</name>
    <dbReference type="NCBI Taxonomy" id="2594003"/>
    <lineage>
        <taxon>Bacteria</taxon>
        <taxon>Pseudomonadati</taxon>
        <taxon>Pseudomonadota</taxon>
        <taxon>Alphaproteobacteria</taxon>
        <taxon>Rhodospirillales</taxon>
        <taxon>Rhodospirillaceae</taxon>
        <taxon>Ferrovibrio</taxon>
    </lineage>
</organism>
<evidence type="ECO:0000256" key="1">
    <source>
        <dbReference type="ARBA" id="ARBA00005254"/>
    </source>
</evidence>
<dbReference type="InterPro" id="IPR029045">
    <property type="entry name" value="ClpP/crotonase-like_dom_sf"/>
</dbReference>
<dbReference type="PANTHER" id="PTHR43459">
    <property type="entry name" value="ENOYL-COA HYDRATASE"/>
    <property type="match status" value="1"/>
</dbReference>
<dbReference type="AlphaFoldDB" id="A0A516GY09"/>
<dbReference type="KEGG" id="fer:FNB15_03405"/>
<dbReference type="Gene3D" id="1.10.12.10">
    <property type="entry name" value="Lyase 2-enoyl-coa Hydratase, Chain A, domain 2"/>
    <property type="match status" value="1"/>
</dbReference>
<dbReference type="PANTHER" id="PTHR43459:SF1">
    <property type="entry name" value="EG:BACN32G11.4 PROTEIN"/>
    <property type="match status" value="1"/>
</dbReference>
<dbReference type="InterPro" id="IPR001753">
    <property type="entry name" value="Enoyl-CoA_hydra/iso"/>
</dbReference>
<gene>
    <name evidence="2" type="ORF">FNB15_03405</name>
</gene>
<name>A0A516GY09_9PROT</name>
<evidence type="ECO:0000313" key="2">
    <source>
        <dbReference type="EMBL" id="QDO96382.1"/>
    </source>
</evidence>
<dbReference type="OrthoDB" id="9781757at2"/>
<evidence type="ECO:0000313" key="3">
    <source>
        <dbReference type="Proteomes" id="UP000317496"/>
    </source>
</evidence>
<dbReference type="CDD" id="cd06558">
    <property type="entry name" value="crotonase-like"/>
    <property type="match status" value="1"/>
</dbReference>
<dbReference type="Gene3D" id="3.90.226.10">
    <property type="entry name" value="2-enoyl-CoA Hydratase, Chain A, domain 1"/>
    <property type="match status" value="1"/>
</dbReference>
<keyword evidence="3" id="KW-1185">Reference proteome</keyword>
<dbReference type="InterPro" id="IPR014748">
    <property type="entry name" value="Enoyl-CoA_hydra_C"/>
</dbReference>
<dbReference type="Proteomes" id="UP000317496">
    <property type="component" value="Chromosome"/>
</dbReference>
<dbReference type="GO" id="GO:0016853">
    <property type="term" value="F:isomerase activity"/>
    <property type="evidence" value="ECO:0007669"/>
    <property type="project" value="UniProtKB-KW"/>
</dbReference>
<comment type="similarity">
    <text evidence="1">Belongs to the enoyl-CoA hydratase/isomerase family.</text>
</comment>
<reference evidence="2 3" key="1">
    <citation type="submission" date="2019-07" db="EMBL/GenBank/DDBJ databases">
        <title>Genome sequencing for Ferrovibrio sp. K5.</title>
        <authorList>
            <person name="Park S.-J."/>
        </authorList>
    </citation>
    <scope>NUCLEOTIDE SEQUENCE [LARGE SCALE GENOMIC DNA]</scope>
    <source>
        <strain evidence="2 3">K5</strain>
    </source>
</reference>